<dbReference type="InterPro" id="IPR013762">
    <property type="entry name" value="Integrase-like_cat_sf"/>
</dbReference>
<dbReference type="SUPFAM" id="SSF56349">
    <property type="entry name" value="DNA breaking-rejoining enzymes"/>
    <property type="match status" value="1"/>
</dbReference>
<dbReference type="AlphaFoldDB" id="D7A3X7"/>
<evidence type="ECO:0000256" key="2">
    <source>
        <dbReference type="ARBA" id="ARBA00023172"/>
    </source>
</evidence>
<dbReference type="Proteomes" id="UP000006633">
    <property type="component" value="Chromosome"/>
</dbReference>
<dbReference type="KEGG" id="sno:Snov_4498"/>
<organism evidence="4 5">
    <name type="scientific">Ancylobacter novellus (strain ATCC 8093 / DSM 506 / JCM 20403 / CCM 1077 / IAM 12100 / NBRC 12443 / NCIMB 10456)</name>
    <name type="common">Starkeya novella</name>
    <dbReference type="NCBI Taxonomy" id="639283"/>
    <lineage>
        <taxon>Bacteria</taxon>
        <taxon>Pseudomonadati</taxon>
        <taxon>Pseudomonadota</taxon>
        <taxon>Alphaproteobacteria</taxon>
        <taxon>Hyphomicrobiales</taxon>
        <taxon>Xanthobacteraceae</taxon>
        <taxon>Ancylobacter</taxon>
    </lineage>
</organism>
<evidence type="ECO:0000256" key="1">
    <source>
        <dbReference type="ARBA" id="ARBA00023125"/>
    </source>
</evidence>
<dbReference type="GO" id="GO:0015074">
    <property type="term" value="P:DNA integration"/>
    <property type="evidence" value="ECO:0007669"/>
    <property type="project" value="InterPro"/>
</dbReference>
<dbReference type="GO" id="GO:0003677">
    <property type="term" value="F:DNA binding"/>
    <property type="evidence" value="ECO:0007669"/>
    <property type="project" value="UniProtKB-KW"/>
</dbReference>
<feature type="domain" description="Tyr recombinase" evidence="3">
    <location>
        <begin position="191"/>
        <end position="393"/>
    </location>
</feature>
<dbReference type="InterPro" id="IPR010998">
    <property type="entry name" value="Integrase_recombinase_N"/>
</dbReference>
<dbReference type="Gene3D" id="1.10.443.10">
    <property type="entry name" value="Intergrase catalytic core"/>
    <property type="match status" value="1"/>
</dbReference>
<dbReference type="eggNOG" id="COG0582">
    <property type="taxonomic scope" value="Bacteria"/>
</dbReference>
<reference evidence="4 5" key="1">
    <citation type="journal article" date="2012" name="Stand. Genomic Sci.">
        <title>Complete genome sequence of the facultatively chemolithoautotrophic and methylotrophic alpha Proteobacterium Starkeya novella type strain (ATCC 8093(T)).</title>
        <authorList>
            <person name="Kappler U."/>
            <person name="Davenport K."/>
            <person name="Beatson S."/>
            <person name="Lucas S."/>
            <person name="Lapidus A."/>
            <person name="Copeland A."/>
            <person name="Berry K.W."/>
            <person name="Glavina Del Rio T."/>
            <person name="Hammon N."/>
            <person name="Dalin E."/>
            <person name="Tice H."/>
            <person name="Pitluck S."/>
            <person name="Richardson P."/>
            <person name="Bruce D."/>
            <person name="Goodwin L.A."/>
            <person name="Han C."/>
            <person name="Tapia R."/>
            <person name="Detter J.C."/>
            <person name="Chang Y.J."/>
            <person name="Jeffries C.D."/>
            <person name="Land M."/>
            <person name="Hauser L."/>
            <person name="Kyrpides N.C."/>
            <person name="Goker M."/>
            <person name="Ivanova N."/>
            <person name="Klenk H.P."/>
            <person name="Woyke T."/>
        </authorList>
    </citation>
    <scope>NUCLEOTIDE SEQUENCE [LARGE SCALE GENOMIC DNA]</scope>
    <source>
        <strain evidence="5">ATCC 8093 / DSM 506 / JCM 20403 / CCM 1077 / IAM 12100 / NBRC 12443 / NCIMB 10456</strain>
    </source>
</reference>
<evidence type="ECO:0000313" key="4">
    <source>
        <dbReference type="EMBL" id="ADH91754.1"/>
    </source>
</evidence>
<evidence type="ECO:0000313" key="5">
    <source>
        <dbReference type="Proteomes" id="UP000006633"/>
    </source>
</evidence>
<dbReference type="InterPro" id="IPR011010">
    <property type="entry name" value="DNA_brk_join_enz"/>
</dbReference>
<dbReference type="STRING" id="639283.Snov_4498"/>
<dbReference type="HOGENOM" id="CLU_681147_0_0_5"/>
<keyword evidence="5" id="KW-1185">Reference proteome</keyword>
<evidence type="ECO:0000259" key="3">
    <source>
        <dbReference type="PROSITE" id="PS51898"/>
    </source>
</evidence>
<keyword evidence="2" id="KW-0233">DNA recombination</keyword>
<gene>
    <name evidence="4" type="ordered locus">Snov_4498</name>
</gene>
<keyword evidence="1" id="KW-0238">DNA-binding</keyword>
<accession>D7A3X7</accession>
<protein>
    <submittedName>
        <fullName evidence="4">Integrase family protein</fullName>
    </submittedName>
</protein>
<dbReference type="PROSITE" id="PS51898">
    <property type="entry name" value="TYR_RECOMBINASE"/>
    <property type="match status" value="1"/>
</dbReference>
<name>D7A3X7_ANCN5</name>
<dbReference type="InterPro" id="IPR002104">
    <property type="entry name" value="Integrase_catalytic"/>
</dbReference>
<dbReference type="Gene3D" id="1.10.150.130">
    <property type="match status" value="1"/>
</dbReference>
<dbReference type="GO" id="GO:0006310">
    <property type="term" value="P:DNA recombination"/>
    <property type="evidence" value="ECO:0007669"/>
    <property type="project" value="UniProtKB-KW"/>
</dbReference>
<dbReference type="EMBL" id="CP002026">
    <property type="protein sequence ID" value="ADH91754.1"/>
    <property type="molecule type" value="Genomic_DNA"/>
</dbReference>
<proteinExistence type="predicted"/>
<sequence length="400" mass="44885">MQQRRLPTPGLKWRPRKVGPPAAYWSAPAEAVKKGFTPKLVPIHYDATDPHHLIDISARCIALTQQAREWCSRPAQSAMVRFDGTIGTLVDLYISDPESPFLRLKSSSRLPYLHYAGLIIRTIGKRRVVDCDGRDAQRWFDGWAEGGKLPKANTCIAILKSALNFGIMCRHPGCADLRAILRAMQFEKPSPRRSAPTADQVKMLRTFAHKEGHPAVALALAVQFETMQRLWDVVGEWLPLSDPTPSAIIRGREKWVGPQWSDVSESMILRWKPAKTARTTGVVVECDLSLCPMVMEELERIDPEDRTGPLIRTLRGYPYPRRSFQRAFRKIARKAGLPDSLWCRDLRAGGITDARMKGALLEDAAKAAGHADTRTTARVYDRGTLEAHRRVAEARAKNTP</sequence>